<reference evidence="1 2" key="1">
    <citation type="submission" date="2020-02" db="EMBL/GenBank/DDBJ databases">
        <authorList>
            <person name="Chen W.-M."/>
        </authorList>
    </citation>
    <scope>NUCLEOTIDE SEQUENCE [LARGE SCALE GENOMIC DNA]</scope>
    <source>
        <strain evidence="1 2">KDG-16</strain>
    </source>
</reference>
<organism evidence="1 2">
    <name type="scientific">Flavobacterium difficile</name>
    <dbReference type="NCBI Taxonomy" id="2709659"/>
    <lineage>
        <taxon>Bacteria</taxon>
        <taxon>Pseudomonadati</taxon>
        <taxon>Bacteroidota</taxon>
        <taxon>Flavobacteriia</taxon>
        <taxon>Flavobacteriales</taxon>
        <taxon>Flavobacteriaceae</taxon>
        <taxon>Flavobacterium</taxon>
    </lineage>
</organism>
<dbReference type="SUPFAM" id="SSF50475">
    <property type="entry name" value="FMN-binding split barrel"/>
    <property type="match status" value="1"/>
</dbReference>
<dbReference type="EMBL" id="JAAJBT010000006">
    <property type="protein sequence ID" value="NHM02555.1"/>
    <property type="molecule type" value="Genomic_DNA"/>
</dbReference>
<evidence type="ECO:0000313" key="2">
    <source>
        <dbReference type="Proteomes" id="UP000800984"/>
    </source>
</evidence>
<dbReference type="InterPro" id="IPR007396">
    <property type="entry name" value="TR_PAI2-type"/>
</dbReference>
<dbReference type="Proteomes" id="UP000800984">
    <property type="component" value="Unassembled WGS sequence"/>
</dbReference>
<proteinExistence type="predicted"/>
<evidence type="ECO:0000313" key="1">
    <source>
        <dbReference type="EMBL" id="NHM02555.1"/>
    </source>
</evidence>
<accession>A0ABX0I8R4</accession>
<dbReference type="InterPro" id="IPR012349">
    <property type="entry name" value="Split_barrel_FMN-bd"/>
</dbReference>
<protein>
    <submittedName>
        <fullName evidence="1">FMN-binding negative transcriptional regulator</fullName>
    </submittedName>
</protein>
<keyword evidence="2" id="KW-1185">Reference proteome</keyword>
<dbReference type="PIRSF" id="PIRSF010372">
    <property type="entry name" value="PaiB"/>
    <property type="match status" value="1"/>
</dbReference>
<dbReference type="PANTHER" id="PTHR35802:SF1">
    <property type="entry name" value="PROTEASE SYNTHASE AND SPORULATION PROTEIN PAI 2"/>
    <property type="match status" value="1"/>
</dbReference>
<dbReference type="RefSeq" id="WP_166077675.1">
    <property type="nucleotide sequence ID" value="NZ_JAAJBT010000006.1"/>
</dbReference>
<sequence>MYQYSYFKENDKEIILDFIEKYPFAFLTGSFISGEQVATQIPLVLEVRNEELYLQGHIMRNTDHHKAFIENPNCLVVFSGPSAYVSATWYNSPQSGSTWNYMSVHVKGKMNFMTNEGLATLMKKFTLKFENNDMESPTIFDNLPKEYLNKYMPAIVGFEIKVETIDNTFKLSQNKDEESYTSIVSKLEELGGNNLLIAEEMKLRKAELFSKNKER</sequence>
<dbReference type="PANTHER" id="PTHR35802">
    <property type="entry name" value="PROTEASE SYNTHASE AND SPORULATION PROTEIN PAI 2"/>
    <property type="match status" value="1"/>
</dbReference>
<name>A0ABX0I8R4_9FLAO</name>
<dbReference type="Pfam" id="PF04299">
    <property type="entry name" value="FMN_bind_2"/>
    <property type="match status" value="1"/>
</dbReference>
<comment type="caution">
    <text evidence="1">The sequence shown here is derived from an EMBL/GenBank/DDBJ whole genome shotgun (WGS) entry which is preliminary data.</text>
</comment>
<dbReference type="Gene3D" id="2.30.110.10">
    <property type="entry name" value="Electron Transport, Fmn-binding Protein, Chain A"/>
    <property type="match status" value="1"/>
</dbReference>
<gene>
    <name evidence="1" type="ORF">G4D72_10610</name>
</gene>